<evidence type="ECO:0000313" key="1">
    <source>
        <dbReference type="EMBL" id="CAL1402828.1"/>
    </source>
</evidence>
<keyword evidence="2" id="KW-1185">Reference proteome</keyword>
<gene>
    <name evidence="1" type="ORF">LTRI10_LOCUS42801</name>
</gene>
<protein>
    <recommendedName>
        <fullName evidence="3">RNase H type-1 domain-containing protein</fullName>
    </recommendedName>
</protein>
<evidence type="ECO:0000313" key="2">
    <source>
        <dbReference type="Proteomes" id="UP001497516"/>
    </source>
</evidence>
<dbReference type="AlphaFoldDB" id="A0AAV2FWR9"/>
<name>A0AAV2FWR9_9ROSI</name>
<dbReference type="EMBL" id="OZ034820">
    <property type="protein sequence ID" value="CAL1402828.1"/>
    <property type="molecule type" value="Genomic_DNA"/>
</dbReference>
<evidence type="ECO:0008006" key="3">
    <source>
        <dbReference type="Google" id="ProtNLM"/>
    </source>
</evidence>
<dbReference type="Proteomes" id="UP001497516">
    <property type="component" value="Chromosome 7"/>
</dbReference>
<sequence>MPCRIRSECEVLVNVLSQGPEAWPQRCFSMMVVMHKIFDSTTLVELLWIPRSHNYRADWVAQSQNHSMLPHEWLTILEPMSDETDL</sequence>
<reference evidence="1 2" key="1">
    <citation type="submission" date="2024-04" db="EMBL/GenBank/DDBJ databases">
        <authorList>
            <person name="Fracassetti M."/>
        </authorList>
    </citation>
    <scope>NUCLEOTIDE SEQUENCE [LARGE SCALE GENOMIC DNA]</scope>
</reference>
<proteinExistence type="predicted"/>
<organism evidence="1 2">
    <name type="scientific">Linum trigynum</name>
    <dbReference type="NCBI Taxonomy" id="586398"/>
    <lineage>
        <taxon>Eukaryota</taxon>
        <taxon>Viridiplantae</taxon>
        <taxon>Streptophyta</taxon>
        <taxon>Embryophyta</taxon>
        <taxon>Tracheophyta</taxon>
        <taxon>Spermatophyta</taxon>
        <taxon>Magnoliopsida</taxon>
        <taxon>eudicotyledons</taxon>
        <taxon>Gunneridae</taxon>
        <taxon>Pentapetalae</taxon>
        <taxon>rosids</taxon>
        <taxon>fabids</taxon>
        <taxon>Malpighiales</taxon>
        <taxon>Linaceae</taxon>
        <taxon>Linum</taxon>
    </lineage>
</organism>
<accession>A0AAV2FWR9</accession>